<evidence type="ECO:0000256" key="6">
    <source>
        <dbReference type="PIRNR" id="PIRNR017190"/>
    </source>
</evidence>
<dbReference type="Gene3D" id="2.30.130.10">
    <property type="entry name" value="PUA domain"/>
    <property type="match status" value="1"/>
</dbReference>
<proteinExistence type="inferred from homology"/>
<evidence type="ECO:0000259" key="7">
    <source>
        <dbReference type="SMART" id="SM00359"/>
    </source>
</evidence>
<dbReference type="InterPro" id="IPR040598">
    <property type="entry name" value="NIP7_N"/>
</dbReference>
<dbReference type="OMA" id="LISMGTC"/>
<dbReference type="FunFam" id="3.10.450.220:FF:000001">
    <property type="entry name" value="60S ribosome subunit biogenesis protein NIP7 homolog"/>
    <property type="match status" value="1"/>
</dbReference>
<dbReference type="SUPFAM" id="SSF88697">
    <property type="entry name" value="PUA domain-like"/>
    <property type="match status" value="1"/>
</dbReference>
<dbReference type="InterPro" id="IPR002478">
    <property type="entry name" value="PUA"/>
</dbReference>
<dbReference type="AlphaFoldDB" id="A0A139AJW3"/>
<evidence type="ECO:0000313" key="9">
    <source>
        <dbReference type="Proteomes" id="UP000070544"/>
    </source>
</evidence>
<dbReference type="Pfam" id="PF03657">
    <property type="entry name" value="UPF0113"/>
    <property type="match status" value="1"/>
</dbReference>
<sequence>MRPLTDDETKALFEKLAKYIGWNIAMLIDRPDEQYCFRLGKDREYYVSESIMRKAVSISRENLVSLGTFFGKFTKSGQFRLHYEVWVTPGGEMPFLYRNNVLKAHLGRVTEDVPAHSGVIGFGLASHTTTAMRAPDPTGICVLHQADVGEYMRDEDGEGIG</sequence>
<dbReference type="STRING" id="1344416.A0A139AJW3"/>
<dbReference type="Gene3D" id="3.10.450.220">
    <property type="match status" value="1"/>
</dbReference>
<dbReference type="CDD" id="cd21151">
    <property type="entry name" value="PUA_Nip7-like"/>
    <property type="match status" value="1"/>
</dbReference>
<evidence type="ECO:0000256" key="3">
    <source>
        <dbReference type="ARBA" id="ARBA00022517"/>
    </source>
</evidence>
<dbReference type="CDD" id="cd21146">
    <property type="entry name" value="Nip7_N_euk"/>
    <property type="match status" value="1"/>
</dbReference>
<keyword evidence="4 6" id="KW-0694">RNA-binding</keyword>
<dbReference type="InterPro" id="IPR016686">
    <property type="entry name" value="Ribosomal_synth_fac_NIP7"/>
</dbReference>
<dbReference type="SUPFAM" id="SSF88802">
    <property type="entry name" value="Pre-PUA domain"/>
    <property type="match status" value="1"/>
</dbReference>
<name>A0A139AJW3_GONPJ</name>
<evidence type="ECO:0000256" key="4">
    <source>
        <dbReference type="ARBA" id="ARBA00022884"/>
    </source>
</evidence>
<comment type="subunit">
    <text evidence="6">Interacts with pre-ribosome complex.</text>
</comment>
<reference evidence="8 9" key="1">
    <citation type="journal article" date="2015" name="Genome Biol. Evol.">
        <title>Phylogenomic analyses indicate that early fungi evolved digesting cell walls of algal ancestors of land plants.</title>
        <authorList>
            <person name="Chang Y."/>
            <person name="Wang S."/>
            <person name="Sekimoto S."/>
            <person name="Aerts A.L."/>
            <person name="Choi C."/>
            <person name="Clum A."/>
            <person name="LaButti K.M."/>
            <person name="Lindquist E.A."/>
            <person name="Yee Ngan C."/>
            <person name="Ohm R.A."/>
            <person name="Salamov A.A."/>
            <person name="Grigoriev I.V."/>
            <person name="Spatafora J.W."/>
            <person name="Berbee M.L."/>
        </authorList>
    </citation>
    <scope>NUCLEOTIDE SEQUENCE [LARGE SCALE GENOMIC DNA]</scope>
    <source>
        <strain evidence="8 9">JEL478</strain>
    </source>
</reference>
<accession>A0A139AJW3</accession>
<keyword evidence="5 6" id="KW-0539">Nucleus</keyword>
<comment type="similarity">
    <text evidence="2 6">Belongs to the NIP7 family.</text>
</comment>
<dbReference type="InterPro" id="IPR015947">
    <property type="entry name" value="PUA-like_sf"/>
</dbReference>
<feature type="domain" description="PUA" evidence="7">
    <location>
        <begin position="83"/>
        <end position="149"/>
    </location>
</feature>
<keyword evidence="3 6" id="KW-0690">Ribosome biogenesis</keyword>
<comment type="subcellular location">
    <subcellularLocation>
        <location evidence="1">Nucleus</location>
        <location evidence="1">Nucleolus</location>
    </subcellularLocation>
</comment>
<dbReference type="GO" id="GO:0005730">
    <property type="term" value="C:nucleolus"/>
    <property type="evidence" value="ECO:0007669"/>
    <property type="project" value="UniProtKB-SubCell"/>
</dbReference>
<dbReference type="EMBL" id="KQ965749">
    <property type="protein sequence ID" value="KXS16998.1"/>
    <property type="molecule type" value="Genomic_DNA"/>
</dbReference>
<dbReference type="InterPro" id="IPR055359">
    <property type="entry name" value="Nip7_N_euk"/>
</dbReference>
<evidence type="ECO:0000313" key="8">
    <source>
        <dbReference type="EMBL" id="KXS16998.1"/>
    </source>
</evidence>
<organism evidence="8 9">
    <name type="scientific">Gonapodya prolifera (strain JEL478)</name>
    <name type="common">Monoblepharis prolifera</name>
    <dbReference type="NCBI Taxonomy" id="1344416"/>
    <lineage>
        <taxon>Eukaryota</taxon>
        <taxon>Fungi</taxon>
        <taxon>Fungi incertae sedis</taxon>
        <taxon>Chytridiomycota</taxon>
        <taxon>Chytridiomycota incertae sedis</taxon>
        <taxon>Monoblepharidomycetes</taxon>
        <taxon>Monoblepharidales</taxon>
        <taxon>Gonapodyaceae</taxon>
        <taxon>Gonapodya</taxon>
    </lineage>
</organism>
<protein>
    <recommendedName>
        <fullName evidence="6">60S ribosome subunit biogenesis protein NIP7</fullName>
    </recommendedName>
</protein>
<dbReference type="OrthoDB" id="27490at2759"/>
<evidence type="ECO:0000256" key="5">
    <source>
        <dbReference type="ARBA" id="ARBA00023242"/>
    </source>
</evidence>
<dbReference type="InterPro" id="IPR036974">
    <property type="entry name" value="PUA_sf"/>
</dbReference>
<dbReference type="InterPro" id="IPR005155">
    <property type="entry name" value="UPF0113_PUA"/>
</dbReference>
<evidence type="ECO:0000256" key="2">
    <source>
        <dbReference type="ARBA" id="ARBA00009895"/>
    </source>
</evidence>
<evidence type="ECO:0000256" key="1">
    <source>
        <dbReference type="ARBA" id="ARBA00004604"/>
    </source>
</evidence>
<keyword evidence="9" id="KW-1185">Reference proteome</keyword>
<comment type="function">
    <text evidence="6">Required for proper 27S pre-rRNA processing and 60S ribosome subunit assembly.</text>
</comment>
<dbReference type="GO" id="GO:0042255">
    <property type="term" value="P:ribosome assembly"/>
    <property type="evidence" value="ECO:0007669"/>
    <property type="project" value="InterPro"/>
</dbReference>
<dbReference type="GO" id="GO:0003723">
    <property type="term" value="F:RNA binding"/>
    <property type="evidence" value="ECO:0007669"/>
    <property type="project" value="UniProtKB-KW"/>
</dbReference>
<gene>
    <name evidence="8" type="ORF">M427DRAFT_133772</name>
</gene>
<dbReference type="Proteomes" id="UP000070544">
    <property type="component" value="Unassembled WGS sequence"/>
</dbReference>
<dbReference type="SMART" id="SM00359">
    <property type="entry name" value="PUA"/>
    <property type="match status" value="1"/>
</dbReference>
<dbReference type="Pfam" id="PF17833">
    <property type="entry name" value="pre-PUA_NIP7"/>
    <property type="match status" value="1"/>
</dbReference>
<dbReference type="PIRSF" id="PIRSF017190">
    <property type="entry name" value="Rbsml_synth_fac_NIP7"/>
    <property type="match status" value="1"/>
</dbReference>